<protein>
    <submittedName>
        <fullName evidence="1">Uncharacterized protein family (UPF0180)</fullName>
    </submittedName>
</protein>
<reference evidence="1 2" key="1">
    <citation type="submission" date="2016-10" db="EMBL/GenBank/DDBJ databases">
        <authorList>
            <person name="de Groot N.N."/>
        </authorList>
    </citation>
    <scope>NUCLEOTIDE SEQUENCE [LARGE SCALE GENOMIC DNA]</scope>
    <source>
        <strain evidence="1 2">DSM 18979</strain>
    </source>
</reference>
<dbReference type="OrthoDB" id="1708042at2"/>
<dbReference type="EMBL" id="FOHU01000020">
    <property type="protein sequence ID" value="SET69513.1"/>
    <property type="molecule type" value="Genomic_DNA"/>
</dbReference>
<evidence type="ECO:0000313" key="2">
    <source>
        <dbReference type="Proteomes" id="UP000199568"/>
    </source>
</evidence>
<evidence type="ECO:0000313" key="1">
    <source>
        <dbReference type="EMBL" id="SET69513.1"/>
    </source>
</evidence>
<gene>
    <name evidence="1" type="ORF">SAMN05660297_03182</name>
</gene>
<dbReference type="Proteomes" id="UP000199568">
    <property type="component" value="Unassembled WGS sequence"/>
</dbReference>
<dbReference type="Pfam" id="PF03698">
    <property type="entry name" value="UPF0180"/>
    <property type="match status" value="1"/>
</dbReference>
<dbReference type="AlphaFoldDB" id="A0A1I0GHD5"/>
<keyword evidence="2" id="KW-1185">Reference proteome</keyword>
<dbReference type="STRING" id="426128.SAMN05660297_03182"/>
<accession>A0A1I0GHD5</accession>
<dbReference type="RefSeq" id="WP_090446296.1">
    <property type="nucleotide sequence ID" value="NZ_FOHU01000020.1"/>
</dbReference>
<sequence>MKRKVAVEGTLNDVKGYLQEKGYEVEELNNQNNNLNNYDAIIITGQDSNVLGMEKAVTKSPIITARGQSAEEIYKQIENRMK</sequence>
<name>A0A1I0GHD5_9FIRM</name>
<organism evidence="1 2">
    <name type="scientific">Natronincola peptidivorans</name>
    <dbReference type="NCBI Taxonomy" id="426128"/>
    <lineage>
        <taxon>Bacteria</taxon>
        <taxon>Bacillati</taxon>
        <taxon>Bacillota</taxon>
        <taxon>Clostridia</taxon>
        <taxon>Peptostreptococcales</taxon>
        <taxon>Natronincolaceae</taxon>
        <taxon>Natronincola</taxon>
    </lineage>
</organism>
<proteinExistence type="predicted"/>
<dbReference type="InterPro" id="IPR005370">
    <property type="entry name" value="UPF0180"/>
</dbReference>